<dbReference type="EMBL" id="FJOG01000034">
    <property type="protein sequence ID" value="CZR65976.1"/>
    <property type="molecule type" value="Genomic_DNA"/>
</dbReference>
<reference evidence="1 2" key="1">
    <citation type="submission" date="2016-03" db="EMBL/GenBank/DDBJ databases">
        <authorList>
            <person name="Ploux O."/>
        </authorList>
    </citation>
    <scope>NUCLEOTIDE SEQUENCE [LARGE SCALE GENOMIC DNA]</scope>
    <source>
        <strain evidence="1 2">UAMH 11012</strain>
    </source>
</reference>
<organism evidence="1 2">
    <name type="scientific">Phialocephala subalpina</name>
    <dbReference type="NCBI Taxonomy" id="576137"/>
    <lineage>
        <taxon>Eukaryota</taxon>
        <taxon>Fungi</taxon>
        <taxon>Dikarya</taxon>
        <taxon>Ascomycota</taxon>
        <taxon>Pezizomycotina</taxon>
        <taxon>Leotiomycetes</taxon>
        <taxon>Helotiales</taxon>
        <taxon>Mollisiaceae</taxon>
        <taxon>Phialocephala</taxon>
        <taxon>Phialocephala fortinii species complex</taxon>
    </lineage>
</organism>
<protein>
    <submittedName>
        <fullName evidence="1">Uncharacterized protein</fullName>
    </submittedName>
</protein>
<dbReference type="AlphaFoldDB" id="A0A1L7XM00"/>
<sequence>MLHPGTSSSMSSSSKYIPQSVLYIKLLRLCDSTLESYARKKKFQSIDIARHAASYWNALGRTDISD</sequence>
<name>A0A1L7XM00_9HELO</name>
<gene>
    <name evidence="1" type="ORF">PAC_15876</name>
</gene>
<dbReference type="Proteomes" id="UP000184330">
    <property type="component" value="Unassembled WGS sequence"/>
</dbReference>
<proteinExistence type="predicted"/>
<evidence type="ECO:0000313" key="2">
    <source>
        <dbReference type="Proteomes" id="UP000184330"/>
    </source>
</evidence>
<evidence type="ECO:0000313" key="1">
    <source>
        <dbReference type="EMBL" id="CZR65976.1"/>
    </source>
</evidence>
<keyword evidence="2" id="KW-1185">Reference proteome</keyword>
<accession>A0A1L7XM00</accession>